<evidence type="ECO:0000313" key="1">
    <source>
        <dbReference type="EMBL" id="MCL6273383.1"/>
    </source>
</evidence>
<dbReference type="Proteomes" id="UP001203607">
    <property type="component" value="Unassembled WGS sequence"/>
</dbReference>
<sequence>MYNGIEKENPEKGDTYEGAEWIENAYIKKVNVKHPTLGEFNFLPHKESPFKFIQYNHNYLTCSFYILTTRNFGESGVQKIDERMHKLGDNAIIIKQPDFFLNQLKKTLENTNYSFQYGIVNYMDLSGIRKYDMNPFIKKIEHSYQREFRIVIKNQLNRKYIRIGSIKEYAEMVSSNLLIEADWEVNRH</sequence>
<organism evidence="1 2">
    <name type="scientific">Flagellimonas spongiicola</name>
    <dbReference type="NCBI Taxonomy" id="2942208"/>
    <lineage>
        <taxon>Bacteria</taxon>
        <taxon>Pseudomonadati</taxon>
        <taxon>Bacteroidota</taxon>
        <taxon>Flavobacteriia</taxon>
        <taxon>Flavobacteriales</taxon>
        <taxon>Flavobacteriaceae</taxon>
        <taxon>Flagellimonas</taxon>
    </lineage>
</organism>
<comment type="caution">
    <text evidence="1">The sequence shown here is derived from an EMBL/GenBank/DDBJ whole genome shotgun (WGS) entry which is preliminary data.</text>
</comment>
<name>A0ABT0PPR3_9FLAO</name>
<reference evidence="1 2" key="1">
    <citation type="submission" date="2022-05" db="EMBL/GenBank/DDBJ databases">
        <authorList>
            <person name="Park J.-S."/>
        </authorList>
    </citation>
    <scope>NUCLEOTIDE SEQUENCE [LARGE SCALE GENOMIC DNA]</scope>
    <source>
        <strain evidence="1 2">2012CJ35-5</strain>
    </source>
</reference>
<gene>
    <name evidence="1" type="ORF">M3P19_05140</name>
</gene>
<evidence type="ECO:0000313" key="2">
    <source>
        <dbReference type="Proteomes" id="UP001203607"/>
    </source>
</evidence>
<protein>
    <submittedName>
        <fullName evidence="1">Uncharacterized protein</fullName>
    </submittedName>
</protein>
<dbReference type="RefSeq" id="WP_249656560.1">
    <property type="nucleotide sequence ID" value="NZ_JAMFMA010000001.1"/>
</dbReference>
<proteinExistence type="predicted"/>
<dbReference type="EMBL" id="JAMFMA010000001">
    <property type="protein sequence ID" value="MCL6273383.1"/>
    <property type="molecule type" value="Genomic_DNA"/>
</dbReference>
<accession>A0ABT0PPR3</accession>
<keyword evidence="2" id="KW-1185">Reference proteome</keyword>